<reference evidence="3" key="1">
    <citation type="submission" date="2022-11" db="UniProtKB">
        <authorList>
            <consortium name="WormBaseParasite"/>
        </authorList>
    </citation>
    <scope>IDENTIFICATION</scope>
</reference>
<dbReference type="Proteomes" id="UP000887574">
    <property type="component" value="Unplaced"/>
</dbReference>
<keyword evidence="2" id="KW-1185">Reference proteome</keyword>
<protein>
    <submittedName>
        <fullName evidence="3">Uncharacterized protein</fullName>
    </submittedName>
</protein>
<proteinExistence type="predicted"/>
<dbReference type="AlphaFoldDB" id="A0A915EC98"/>
<evidence type="ECO:0000313" key="3">
    <source>
        <dbReference type="WBParaSite" id="jg4628"/>
    </source>
</evidence>
<keyword evidence="1" id="KW-1133">Transmembrane helix</keyword>
<evidence type="ECO:0000256" key="1">
    <source>
        <dbReference type="SAM" id="Phobius"/>
    </source>
</evidence>
<sequence length="74" mass="8129">MLVTTKLDTFLNRAAAIIVVWVSVFSQLVTILYHYLSLEYTSLVVSLRQITHSGLLGVNGDGFGYPLKLAQASN</sequence>
<feature type="transmembrane region" description="Helical" evidence="1">
    <location>
        <begin position="14"/>
        <end position="36"/>
    </location>
</feature>
<accession>A0A915EC98</accession>
<keyword evidence="1" id="KW-0472">Membrane</keyword>
<dbReference type="WBParaSite" id="jg4628">
    <property type="protein sequence ID" value="jg4628"/>
    <property type="gene ID" value="jg4628"/>
</dbReference>
<keyword evidence="1" id="KW-0812">Transmembrane</keyword>
<evidence type="ECO:0000313" key="2">
    <source>
        <dbReference type="Proteomes" id="UP000887574"/>
    </source>
</evidence>
<organism evidence="2 3">
    <name type="scientific">Ditylenchus dipsaci</name>
    <dbReference type="NCBI Taxonomy" id="166011"/>
    <lineage>
        <taxon>Eukaryota</taxon>
        <taxon>Metazoa</taxon>
        <taxon>Ecdysozoa</taxon>
        <taxon>Nematoda</taxon>
        <taxon>Chromadorea</taxon>
        <taxon>Rhabditida</taxon>
        <taxon>Tylenchina</taxon>
        <taxon>Tylenchomorpha</taxon>
        <taxon>Sphaerularioidea</taxon>
        <taxon>Anguinidae</taxon>
        <taxon>Anguininae</taxon>
        <taxon>Ditylenchus</taxon>
    </lineage>
</organism>
<name>A0A915EC98_9BILA</name>